<reference evidence="1" key="1">
    <citation type="journal article" date="2015" name="Genome Announc.">
        <title>Complete Genome Sequence of an Emerging Melon Necrotic Spot Virus Isolate Infecting Greenhouse Cucumber in North America.</title>
        <authorList>
            <person name="Li R."/>
            <person name="Zheng Y."/>
            <person name="Fei Z."/>
            <person name="Ling K.S."/>
        </authorList>
    </citation>
    <scope>NUCLEOTIDE SEQUENCE</scope>
    <source>
        <strain evidence="1">ABCA13-01</strain>
    </source>
</reference>
<proteinExistence type="predicted"/>
<accession>A0A0F7KPI6</accession>
<sequence>MDTGLKFLVSGGLATSSVVRKVSAVSSLDSSLPSSSIISAIHGSWTSAISHDCSKIAKVAAIVGIGYLGVRIGSAWCRRTPGITNSIITYGEEVVEQVKVDIDEDAEEESDTGEEIVVGTIGIGIHTNVNPEVRAKRRHRSRPFIKKIVNLTKNHFGGCPDSSKSNVMAVSKFVYEQCKQHNCLPHQTRLIMSVAVPLVLSPDMYDISSKALLNSEILTENRATLDRLKSLDGWLTHLVCHPLSAKAWRRAIDNLCGLPDWKAFKLVN</sequence>
<protein>
    <submittedName>
        <fullName evidence="1">Protein 29</fullName>
    </submittedName>
</protein>
<organismHost>
    <name type="scientific">Cucumis sativus</name>
    <name type="common">Cucumber</name>
    <dbReference type="NCBI Taxonomy" id="3659"/>
</organismHost>
<gene>
    <name evidence="1" type="primary">p29</name>
</gene>
<name>A0A0F7KPI6_MNSV</name>
<organism evidence="1">
    <name type="scientific">Melon necrotic spot virus</name>
    <name type="common">MNSV</name>
    <dbReference type="NCBI Taxonomy" id="11987"/>
    <lineage>
        <taxon>Viruses</taxon>
        <taxon>Riboviria</taxon>
        <taxon>Orthornavirae</taxon>
        <taxon>Kitrinoviricota</taxon>
        <taxon>Tolucaviricetes</taxon>
        <taxon>Tolivirales</taxon>
        <taxon>Tombusviridae</taxon>
        <taxon>Procedovirinae</taxon>
        <taxon>Gammacarmovirus</taxon>
        <taxon>Gammacarmovirus melonis</taxon>
    </lineage>
</organism>
<evidence type="ECO:0000313" key="1">
    <source>
        <dbReference type="EMBL" id="AKH41056.1"/>
    </source>
</evidence>
<organismHost>
    <name type="scientific">Cucumis melo</name>
    <name type="common">Muskmelon</name>
    <dbReference type="NCBI Taxonomy" id="3656"/>
</organismHost>
<dbReference type="EMBL" id="KR094068">
    <property type="protein sequence ID" value="AKH41056.1"/>
    <property type="molecule type" value="Genomic_RNA"/>
</dbReference>